<organism evidence="1 2">
    <name type="scientific">Portunus trituberculatus</name>
    <name type="common">Swimming crab</name>
    <name type="synonym">Neptunus trituberculatus</name>
    <dbReference type="NCBI Taxonomy" id="210409"/>
    <lineage>
        <taxon>Eukaryota</taxon>
        <taxon>Metazoa</taxon>
        <taxon>Ecdysozoa</taxon>
        <taxon>Arthropoda</taxon>
        <taxon>Crustacea</taxon>
        <taxon>Multicrustacea</taxon>
        <taxon>Malacostraca</taxon>
        <taxon>Eumalacostraca</taxon>
        <taxon>Eucarida</taxon>
        <taxon>Decapoda</taxon>
        <taxon>Pleocyemata</taxon>
        <taxon>Brachyura</taxon>
        <taxon>Eubrachyura</taxon>
        <taxon>Portunoidea</taxon>
        <taxon>Portunidae</taxon>
        <taxon>Portuninae</taxon>
        <taxon>Portunus</taxon>
    </lineage>
</organism>
<sequence>MELRGTYDAQHLAANSNTDARNFHRGIEACLSAFPVQWNIKLDVFLRMIFSRSSTALHSLDVTLACGLLRTRSDRNFWLV</sequence>
<gene>
    <name evidence="1" type="ORF">E2C01_049519</name>
</gene>
<comment type="caution">
    <text evidence="1">The sequence shown here is derived from an EMBL/GenBank/DDBJ whole genome shotgun (WGS) entry which is preliminary data.</text>
</comment>
<accession>A0A5B7GE37</accession>
<keyword evidence="2" id="KW-1185">Reference proteome</keyword>
<protein>
    <submittedName>
        <fullName evidence="1">Uncharacterized protein</fullName>
    </submittedName>
</protein>
<evidence type="ECO:0000313" key="2">
    <source>
        <dbReference type="Proteomes" id="UP000324222"/>
    </source>
</evidence>
<evidence type="ECO:0000313" key="1">
    <source>
        <dbReference type="EMBL" id="MPC55577.1"/>
    </source>
</evidence>
<name>A0A5B7GE37_PORTR</name>
<dbReference type="Proteomes" id="UP000324222">
    <property type="component" value="Unassembled WGS sequence"/>
</dbReference>
<dbReference type="AlphaFoldDB" id="A0A5B7GE37"/>
<dbReference type="EMBL" id="VSRR010013289">
    <property type="protein sequence ID" value="MPC55577.1"/>
    <property type="molecule type" value="Genomic_DNA"/>
</dbReference>
<reference evidence="1 2" key="1">
    <citation type="submission" date="2019-05" db="EMBL/GenBank/DDBJ databases">
        <title>Another draft genome of Portunus trituberculatus and its Hox gene families provides insights of decapod evolution.</title>
        <authorList>
            <person name="Jeong J.-H."/>
            <person name="Song I."/>
            <person name="Kim S."/>
            <person name="Choi T."/>
            <person name="Kim D."/>
            <person name="Ryu S."/>
            <person name="Kim W."/>
        </authorList>
    </citation>
    <scope>NUCLEOTIDE SEQUENCE [LARGE SCALE GENOMIC DNA]</scope>
    <source>
        <tissue evidence="1">Muscle</tissue>
    </source>
</reference>
<proteinExistence type="predicted"/>